<dbReference type="Pfam" id="PF02518">
    <property type="entry name" value="HATPase_c"/>
    <property type="match status" value="1"/>
</dbReference>
<dbReference type="Pfam" id="PF08448">
    <property type="entry name" value="PAS_4"/>
    <property type="match status" value="3"/>
</dbReference>
<comment type="caution">
    <text evidence="8">The sequence shown here is derived from an EMBL/GenBank/DDBJ whole genome shotgun (WGS) entry which is preliminary data.</text>
</comment>
<protein>
    <recommendedName>
        <fullName evidence="2">histidine kinase</fullName>
        <ecNumber evidence="2">2.7.13.3</ecNumber>
    </recommendedName>
</protein>
<keyword evidence="3" id="KW-0597">Phosphoprotein</keyword>
<dbReference type="Gene3D" id="3.30.450.20">
    <property type="entry name" value="PAS domain"/>
    <property type="match status" value="4"/>
</dbReference>
<dbReference type="PANTHER" id="PTHR43304">
    <property type="entry name" value="PHYTOCHROME-LIKE PROTEIN CPH1"/>
    <property type="match status" value="1"/>
</dbReference>
<dbReference type="PRINTS" id="PR00344">
    <property type="entry name" value="BCTRLSENSOR"/>
</dbReference>
<keyword evidence="9" id="KW-1185">Reference proteome</keyword>
<dbReference type="InterPro" id="IPR035965">
    <property type="entry name" value="PAS-like_dom_sf"/>
</dbReference>
<evidence type="ECO:0000259" key="7">
    <source>
        <dbReference type="PROSITE" id="PS50109"/>
    </source>
</evidence>
<dbReference type="EC" id="2.7.13.3" evidence="2"/>
<evidence type="ECO:0000256" key="4">
    <source>
        <dbReference type="ARBA" id="ARBA00022679"/>
    </source>
</evidence>
<dbReference type="SUPFAM" id="SSF55874">
    <property type="entry name" value="ATPase domain of HSP90 chaperone/DNA topoisomerase II/histidine kinase"/>
    <property type="match status" value="1"/>
</dbReference>
<dbReference type="Gene3D" id="1.10.287.130">
    <property type="match status" value="1"/>
</dbReference>
<dbReference type="InterPro" id="IPR013656">
    <property type="entry name" value="PAS_4"/>
</dbReference>
<evidence type="ECO:0000256" key="1">
    <source>
        <dbReference type="ARBA" id="ARBA00000085"/>
    </source>
</evidence>
<dbReference type="InterPro" id="IPR036890">
    <property type="entry name" value="HATPase_C_sf"/>
</dbReference>
<sequence length="735" mass="83376">MDIIQYDIPDPHNPGGFIERYWSSFNTPVLNEQGEVIYIIHETVNVSEEIKAKHLLEQSQKRERDALAQAEQQRLRLERLFEQAPAACAMLEGPDLEFKFINKSYQQLFPGRELLNLPLFEALPELREQPVYKIVQNVVTTGETFEGKEVLIPVARYAGQPVEDIYWNFIYQALYNANGEISGMLIFALDVTEFVEARRQVEKGAASLQTLNVELEERVKSRTKDLQLAQTQALIQKQQLVDLFMQAPAAITILDGPDFVFQLVNPVYQQIFPGRELQGKPLRRALPEVKDTIIPALLENVYRTGETYVASEMPLMMARYEGAPLEEIFWSFTYLARRDGEGAVDGILVYAHDVTRQVEDRRSIESIAQQLQHITDSLPVLISYVDRQKIYRFANKAYYAWFDLKGETLIGKPIAEVIGEKAYEAVEGYFNKALAGERVNFEATMPFKEGLKDVRTSFVPDFREGKVVGFYSLVMDVSEQVASRRALEKSEKEAKGNAKELVAVNRQLTHINADLDNFIYTASHDLKAPISNIEMLMEELLLELPVESEEQGELNKIIEMMQGSIVRFKKTIDSLTQISKLQKDGPGLEEKVNLEAVIYEVKLDLEQTILKSGAQIEVSIIDSNTVTFSEKNLRSIVYNLLSNAIKYRHPDRVLSVRISCHQEGDYTVLQVKDNGLGLSSKQQGKLFTMFRRFHDHVEGSGVGLYMVKKIVDNAGGKIEVQSTAGVGTTFSIYLN</sequence>
<dbReference type="SMART" id="SM00388">
    <property type="entry name" value="HisKA"/>
    <property type="match status" value="1"/>
</dbReference>
<dbReference type="InterPro" id="IPR003594">
    <property type="entry name" value="HATPase_dom"/>
</dbReference>
<feature type="coiled-coil region" evidence="6">
    <location>
        <begin position="53"/>
        <end position="80"/>
    </location>
</feature>
<dbReference type="SUPFAM" id="SSF55785">
    <property type="entry name" value="PYP-like sensor domain (PAS domain)"/>
    <property type="match status" value="3"/>
</dbReference>
<dbReference type="SMART" id="SM00091">
    <property type="entry name" value="PAS"/>
    <property type="match status" value="3"/>
</dbReference>
<comment type="catalytic activity">
    <reaction evidence="1">
        <text>ATP + protein L-histidine = ADP + protein N-phospho-L-histidine.</text>
        <dbReference type="EC" id="2.7.13.3"/>
    </reaction>
</comment>
<dbReference type="InterPro" id="IPR052162">
    <property type="entry name" value="Sensor_kinase/Photoreceptor"/>
</dbReference>
<reference evidence="9" key="1">
    <citation type="journal article" date="2019" name="Int. J. Syst. Evol. Microbiol.">
        <title>The Global Catalogue of Microorganisms (GCM) 10K type strain sequencing project: providing services to taxonomists for standard genome sequencing and annotation.</title>
        <authorList>
            <consortium name="The Broad Institute Genomics Platform"/>
            <consortium name="The Broad Institute Genome Sequencing Center for Infectious Disease"/>
            <person name="Wu L."/>
            <person name="Ma J."/>
        </authorList>
    </citation>
    <scope>NUCLEOTIDE SEQUENCE [LARGE SCALE GENOMIC DNA]</scope>
    <source>
        <strain evidence="9">JCM 31319</strain>
    </source>
</reference>
<dbReference type="Proteomes" id="UP001597094">
    <property type="component" value="Unassembled WGS sequence"/>
</dbReference>
<keyword evidence="6" id="KW-0175">Coiled coil</keyword>
<dbReference type="InterPro" id="IPR003661">
    <property type="entry name" value="HisK_dim/P_dom"/>
</dbReference>
<organism evidence="8 9">
    <name type="scientific">Pontibacter rugosus</name>
    <dbReference type="NCBI Taxonomy" id="1745966"/>
    <lineage>
        <taxon>Bacteria</taxon>
        <taxon>Pseudomonadati</taxon>
        <taxon>Bacteroidota</taxon>
        <taxon>Cytophagia</taxon>
        <taxon>Cytophagales</taxon>
        <taxon>Hymenobacteraceae</taxon>
        <taxon>Pontibacter</taxon>
    </lineage>
</organism>
<evidence type="ECO:0000313" key="9">
    <source>
        <dbReference type="Proteomes" id="UP001597094"/>
    </source>
</evidence>
<feature type="coiled-coil region" evidence="6">
    <location>
        <begin position="198"/>
        <end position="232"/>
    </location>
</feature>
<dbReference type="InterPro" id="IPR005467">
    <property type="entry name" value="His_kinase_dom"/>
</dbReference>
<evidence type="ECO:0000313" key="8">
    <source>
        <dbReference type="EMBL" id="MFD1188394.1"/>
    </source>
</evidence>
<keyword evidence="4" id="KW-0808">Transferase</keyword>
<dbReference type="InterPro" id="IPR000014">
    <property type="entry name" value="PAS"/>
</dbReference>
<dbReference type="PROSITE" id="PS50109">
    <property type="entry name" value="HIS_KIN"/>
    <property type="match status" value="1"/>
</dbReference>
<proteinExistence type="predicted"/>
<dbReference type="Gene3D" id="3.30.565.10">
    <property type="entry name" value="Histidine kinase-like ATPase, C-terminal domain"/>
    <property type="match status" value="1"/>
</dbReference>
<dbReference type="PANTHER" id="PTHR43304:SF1">
    <property type="entry name" value="PAC DOMAIN-CONTAINING PROTEIN"/>
    <property type="match status" value="1"/>
</dbReference>
<accession>A0ABW3SU07</accession>
<feature type="domain" description="Histidine kinase" evidence="7">
    <location>
        <begin position="521"/>
        <end position="735"/>
    </location>
</feature>
<dbReference type="InterPro" id="IPR004358">
    <property type="entry name" value="Sig_transdc_His_kin-like_C"/>
</dbReference>
<evidence type="ECO:0000256" key="5">
    <source>
        <dbReference type="ARBA" id="ARBA00022777"/>
    </source>
</evidence>
<dbReference type="SMART" id="SM00387">
    <property type="entry name" value="HATPase_c"/>
    <property type="match status" value="1"/>
</dbReference>
<dbReference type="InterPro" id="IPR036097">
    <property type="entry name" value="HisK_dim/P_sf"/>
</dbReference>
<evidence type="ECO:0000256" key="2">
    <source>
        <dbReference type="ARBA" id="ARBA00012438"/>
    </source>
</evidence>
<dbReference type="EMBL" id="JBHTLD010000266">
    <property type="protein sequence ID" value="MFD1188394.1"/>
    <property type="molecule type" value="Genomic_DNA"/>
</dbReference>
<evidence type="ECO:0000256" key="3">
    <source>
        <dbReference type="ARBA" id="ARBA00022553"/>
    </source>
</evidence>
<gene>
    <name evidence="8" type="ORF">ACFQ2O_19445</name>
</gene>
<name>A0ABW3SU07_9BACT</name>
<dbReference type="NCBIfam" id="TIGR00229">
    <property type="entry name" value="sensory_box"/>
    <property type="match status" value="1"/>
</dbReference>
<evidence type="ECO:0000256" key="6">
    <source>
        <dbReference type="SAM" id="Coils"/>
    </source>
</evidence>
<keyword evidence="5" id="KW-0418">Kinase</keyword>
<dbReference type="SUPFAM" id="SSF47384">
    <property type="entry name" value="Homodimeric domain of signal transducing histidine kinase"/>
    <property type="match status" value="1"/>
</dbReference>